<organism evidence="1 2">
    <name type="scientific">Araneus ventricosus</name>
    <name type="common">Orbweaver spider</name>
    <name type="synonym">Epeira ventricosa</name>
    <dbReference type="NCBI Taxonomy" id="182803"/>
    <lineage>
        <taxon>Eukaryota</taxon>
        <taxon>Metazoa</taxon>
        <taxon>Ecdysozoa</taxon>
        <taxon>Arthropoda</taxon>
        <taxon>Chelicerata</taxon>
        <taxon>Arachnida</taxon>
        <taxon>Araneae</taxon>
        <taxon>Araneomorphae</taxon>
        <taxon>Entelegynae</taxon>
        <taxon>Araneoidea</taxon>
        <taxon>Araneidae</taxon>
        <taxon>Araneus</taxon>
    </lineage>
</organism>
<protein>
    <submittedName>
        <fullName evidence="1">Uncharacterized protein</fullName>
    </submittedName>
</protein>
<comment type="caution">
    <text evidence="1">The sequence shown here is derived from an EMBL/GenBank/DDBJ whole genome shotgun (WGS) entry which is preliminary data.</text>
</comment>
<dbReference type="AlphaFoldDB" id="A0A4Y2FSK8"/>
<reference evidence="1 2" key="1">
    <citation type="journal article" date="2019" name="Sci. Rep.">
        <title>Orb-weaving spider Araneus ventricosus genome elucidates the spidroin gene catalogue.</title>
        <authorList>
            <person name="Kono N."/>
            <person name="Nakamura H."/>
            <person name="Ohtoshi R."/>
            <person name="Moran D.A.P."/>
            <person name="Shinohara A."/>
            <person name="Yoshida Y."/>
            <person name="Fujiwara M."/>
            <person name="Mori M."/>
            <person name="Tomita M."/>
            <person name="Arakawa K."/>
        </authorList>
    </citation>
    <scope>NUCLEOTIDE SEQUENCE [LARGE SCALE GENOMIC DNA]</scope>
</reference>
<accession>A0A4Y2FSK8</accession>
<dbReference type="EMBL" id="BGPR01001027">
    <property type="protein sequence ID" value="GBM43348.1"/>
    <property type="molecule type" value="Genomic_DNA"/>
</dbReference>
<name>A0A4Y2FSK8_ARAVE</name>
<evidence type="ECO:0000313" key="2">
    <source>
        <dbReference type="Proteomes" id="UP000499080"/>
    </source>
</evidence>
<sequence length="99" mass="11028">MVILFCHSARETLDDPATANRKFGICDPRIIALNTSGSCDDLSARGCDVLYYTASLQTLPTVLTPLWAFLLPELRNSIILRMEHRCRACTVVTGDHTPY</sequence>
<evidence type="ECO:0000313" key="1">
    <source>
        <dbReference type="EMBL" id="GBM43348.1"/>
    </source>
</evidence>
<keyword evidence="2" id="KW-1185">Reference proteome</keyword>
<gene>
    <name evidence="1" type="ORF">AVEN_166093_1</name>
</gene>
<proteinExistence type="predicted"/>
<dbReference type="Proteomes" id="UP000499080">
    <property type="component" value="Unassembled WGS sequence"/>
</dbReference>